<evidence type="ECO:0000259" key="3">
    <source>
        <dbReference type="Pfam" id="PF01370"/>
    </source>
</evidence>
<dbReference type="InterPro" id="IPR001509">
    <property type="entry name" value="Epimerase_deHydtase"/>
</dbReference>
<dbReference type="InterPro" id="IPR050425">
    <property type="entry name" value="NAD(P)_dehydrat-like"/>
</dbReference>
<dbReference type="EMBL" id="KV417371">
    <property type="protein sequence ID" value="KZO89682.1"/>
    <property type="molecule type" value="Genomic_DNA"/>
</dbReference>
<dbReference type="Proteomes" id="UP000076738">
    <property type="component" value="Unassembled WGS sequence"/>
</dbReference>
<dbReference type="PANTHER" id="PTHR10366:SF564">
    <property type="entry name" value="STEROL-4-ALPHA-CARBOXYLATE 3-DEHYDROGENASE, DECARBOXYLATING"/>
    <property type="match status" value="1"/>
</dbReference>
<keyword evidence="1" id="KW-0560">Oxidoreductase</keyword>
<dbReference type="OrthoDB" id="2735536at2759"/>
<protein>
    <submittedName>
        <fullName evidence="4">D-lactaldehyde dehydrogenase</fullName>
    </submittedName>
</protein>
<dbReference type="STRING" id="1330018.A0A167FNH8"/>
<dbReference type="PANTHER" id="PTHR10366">
    <property type="entry name" value="NAD DEPENDENT EPIMERASE/DEHYDRATASE"/>
    <property type="match status" value="1"/>
</dbReference>
<comment type="similarity">
    <text evidence="2">Belongs to the NAD(P)-dependent epimerase/dehydratase family. Dihydroflavonol-4-reductase subfamily.</text>
</comment>
<dbReference type="Pfam" id="PF01370">
    <property type="entry name" value="Epimerase"/>
    <property type="match status" value="1"/>
</dbReference>
<dbReference type="Gene3D" id="3.40.50.720">
    <property type="entry name" value="NAD(P)-binding Rossmann-like Domain"/>
    <property type="match status" value="1"/>
</dbReference>
<organism evidence="4 5">
    <name type="scientific">Calocera viscosa (strain TUFC12733)</name>
    <dbReference type="NCBI Taxonomy" id="1330018"/>
    <lineage>
        <taxon>Eukaryota</taxon>
        <taxon>Fungi</taxon>
        <taxon>Dikarya</taxon>
        <taxon>Basidiomycota</taxon>
        <taxon>Agaricomycotina</taxon>
        <taxon>Dacrymycetes</taxon>
        <taxon>Dacrymycetales</taxon>
        <taxon>Dacrymycetaceae</taxon>
        <taxon>Calocera</taxon>
    </lineage>
</organism>
<dbReference type="GO" id="GO:0016616">
    <property type="term" value="F:oxidoreductase activity, acting on the CH-OH group of donors, NAD or NADP as acceptor"/>
    <property type="evidence" value="ECO:0007669"/>
    <property type="project" value="TreeGrafter"/>
</dbReference>
<feature type="domain" description="NAD-dependent epimerase/dehydratase" evidence="3">
    <location>
        <begin position="10"/>
        <end position="259"/>
    </location>
</feature>
<evidence type="ECO:0000313" key="4">
    <source>
        <dbReference type="EMBL" id="KZO89682.1"/>
    </source>
</evidence>
<dbReference type="AlphaFoldDB" id="A0A167FNH8"/>
<keyword evidence="5" id="KW-1185">Reference proteome</keyword>
<sequence>MSFIAAPAKVLLTGANGFIATWILQGLLEQGYAVRGTIRSASKGDFLKRKFAKYGNKLELVEVSDIGAKGAFDKAVVGVDAVLHTAAPVRWDGTYDEVVVPAVESTKSILQSILEHGSAVKRVVVTSSVVSLLQPRGPTYTYTDKDWNDYAINEATNNKEKAPGYLVYFAAKTQAEKEAWLFYGTHKREIKWDLVTLLPPYVFGPIISETNGKPQSWLYSQLLQDRSAKDLGGDGGAWIDVRDVAKAHLRAIQVPEASEERLIILPPGGYFRWQDLLDIAASAEPKIEGIPRGVPGVERVWGAGPDPSKANKILGLKYVSLAESVVDTIKSVRELSAK</sequence>
<evidence type="ECO:0000256" key="1">
    <source>
        <dbReference type="ARBA" id="ARBA00023002"/>
    </source>
</evidence>
<accession>A0A167FNH8</accession>
<name>A0A167FNH8_CALVF</name>
<evidence type="ECO:0000256" key="2">
    <source>
        <dbReference type="ARBA" id="ARBA00023445"/>
    </source>
</evidence>
<reference evidence="4 5" key="1">
    <citation type="journal article" date="2016" name="Mol. Biol. Evol.">
        <title>Comparative Genomics of Early-Diverging Mushroom-Forming Fungi Provides Insights into the Origins of Lignocellulose Decay Capabilities.</title>
        <authorList>
            <person name="Nagy L.G."/>
            <person name="Riley R."/>
            <person name="Tritt A."/>
            <person name="Adam C."/>
            <person name="Daum C."/>
            <person name="Floudas D."/>
            <person name="Sun H."/>
            <person name="Yadav J.S."/>
            <person name="Pangilinan J."/>
            <person name="Larsson K.H."/>
            <person name="Matsuura K."/>
            <person name="Barry K."/>
            <person name="Labutti K."/>
            <person name="Kuo R."/>
            <person name="Ohm R.A."/>
            <person name="Bhattacharya S.S."/>
            <person name="Shirouzu T."/>
            <person name="Yoshinaga Y."/>
            <person name="Martin F.M."/>
            <person name="Grigoriev I.V."/>
            <person name="Hibbett D.S."/>
        </authorList>
    </citation>
    <scope>NUCLEOTIDE SEQUENCE [LARGE SCALE GENOMIC DNA]</scope>
    <source>
        <strain evidence="4 5">TUFC12733</strain>
    </source>
</reference>
<dbReference type="SUPFAM" id="SSF51735">
    <property type="entry name" value="NAD(P)-binding Rossmann-fold domains"/>
    <property type="match status" value="1"/>
</dbReference>
<dbReference type="InterPro" id="IPR036291">
    <property type="entry name" value="NAD(P)-bd_dom_sf"/>
</dbReference>
<proteinExistence type="inferred from homology"/>
<evidence type="ECO:0000313" key="5">
    <source>
        <dbReference type="Proteomes" id="UP000076738"/>
    </source>
</evidence>
<gene>
    <name evidence="4" type="ORF">CALVIDRAFT_569706</name>
</gene>